<dbReference type="Gene3D" id="2.40.128.110">
    <property type="entry name" value="Lipid/polyisoprenoid-binding, YceI-like"/>
    <property type="match status" value="1"/>
</dbReference>
<accession>A0A5C4SF06</accession>
<dbReference type="InterPro" id="IPR036761">
    <property type="entry name" value="TTHA0802/YceI-like_sf"/>
</dbReference>
<dbReference type="OrthoDB" id="1121590at2"/>
<protein>
    <submittedName>
        <fullName evidence="2">YceI family protein</fullName>
    </submittedName>
</protein>
<keyword evidence="3" id="KW-1185">Reference proteome</keyword>
<dbReference type="Pfam" id="PF04264">
    <property type="entry name" value="YceI"/>
    <property type="match status" value="1"/>
</dbReference>
<dbReference type="EMBL" id="VDCS01000015">
    <property type="protein sequence ID" value="TNJ42142.1"/>
    <property type="molecule type" value="Genomic_DNA"/>
</dbReference>
<evidence type="ECO:0000313" key="2">
    <source>
        <dbReference type="EMBL" id="TNJ42142.1"/>
    </source>
</evidence>
<dbReference type="SUPFAM" id="SSF101874">
    <property type="entry name" value="YceI-like"/>
    <property type="match status" value="1"/>
</dbReference>
<gene>
    <name evidence="2" type="ORF">FGF67_14680</name>
</gene>
<dbReference type="InterPro" id="IPR007372">
    <property type="entry name" value="Lipid/polyisoprenoid-bd_YceI"/>
</dbReference>
<comment type="caution">
    <text evidence="2">The sequence shown here is derived from an EMBL/GenBank/DDBJ whole genome shotgun (WGS) entry which is preliminary data.</text>
</comment>
<evidence type="ECO:0000259" key="1">
    <source>
        <dbReference type="Pfam" id="PF04264"/>
    </source>
</evidence>
<feature type="domain" description="Lipid/polyisoprenoid-binding YceI-like" evidence="1">
    <location>
        <begin position="74"/>
        <end position="188"/>
    </location>
</feature>
<proteinExistence type="predicted"/>
<dbReference type="RefSeq" id="WP_139698518.1">
    <property type="nucleotide sequence ID" value="NZ_CP074074.1"/>
</dbReference>
<dbReference type="AlphaFoldDB" id="A0A5C4SF06"/>
<sequence length="194" mass="21788">MKRVLVLVVLLISFGFTKKPVNVKRMTVEIAPESVLFVHGMTNVKGFKCEYKIDQLKSPIDIQYYHKNGKIKLNNTSLVLNNVSFDCGGKAINKDFVQLLKTDDYPQIKLTLKEIHEIQNKNGVNVLVDIEMAGKTNAYVIPVSIKNDGELLISGDLDLGLNDFGIIPPTKFLGLVHVDDIVEIGFKLYLKEVR</sequence>
<organism evidence="2 3">
    <name type="scientific">Allotamlana fucoidanivorans</name>
    <dbReference type="NCBI Taxonomy" id="2583814"/>
    <lineage>
        <taxon>Bacteria</taxon>
        <taxon>Pseudomonadati</taxon>
        <taxon>Bacteroidota</taxon>
        <taxon>Flavobacteriia</taxon>
        <taxon>Flavobacteriales</taxon>
        <taxon>Flavobacteriaceae</taxon>
        <taxon>Allotamlana</taxon>
    </lineage>
</organism>
<name>A0A5C4SF06_9FLAO</name>
<evidence type="ECO:0000313" key="3">
    <source>
        <dbReference type="Proteomes" id="UP000308713"/>
    </source>
</evidence>
<dbReference type="Proteomes" id="UP000308713">
    <property type="component" value="Unassembled WGS sequence"/>
</dbReference>
<reference evidence="2 3" key="1">
    <citation type="submission" date="2019-05" db="EMBL/GenBank/DDBJ databases">
        <title>Tamlana fucoidanivorans sp. nov., isolated from the surface of algae collected from Fujian province in China.</title>
        <authorList>
            <person name="Li J."/>
        </authorList>
    </citation>
    <scope>NUCLEOTIDE SEQUENCE [LARGE SCALE GENOMIC DNA]</scope>
    <source>
        <strain evidence="2 3">CW2-9</strain>
    </source>
</reference>